<name>A0A4U6CRF0_9BACT</name>
<dbReference type="Proteomes" id="UP000304900">
    <property type="component" value="Unassembled WGS sequence"/>
</dbReference>
<keyword evidence="3" id="KW-1185">Reference proteome</keyword>
<evidence type="ECO:0000313" key="3">
    <source>
        <dbReference type="Proteomes" id="UP000304900"/>
    </source>
</evidence>
<feature type="coiled-coil region" evidence="1">
    <location>
        <begin position="27"/>
        <end position="127"/>
    </location>
</feature>
<accession>A0A4U6CRF0</accession>
<reference evidence="2 3" key="1">
    <citation type="submission" date="2019-05" db="EMBL/GenBank/DDBJ databases">
        <title>Dyadobacter AR-3-8 sp. nov., isolated from arctic soil.</title>
        <authorList>
            <person name="Chaudhary D.K."/>
        </authorList>
    </citation>
    <scope>NUCLEOTIDE SEQUENCE [LARGE SCALE GENOMIC DNA]</scope>
    <source>
        <strain evidence="2 3">AR-3-8</strain>
    </source>
</reference>
<organism evidence="2 3">
    <name type="scientific">Dyadobacter frigoris</name>
    <dbReference type="NCBI Taxonomy" id="2576211"/>
    <lineage>
        <taxon>Bacteria</taxon>
        <taxon>Pseudomonadati</taxon>
        <taxon>Bacteroidota</taxon>
        <taxon>Cytophagia</taxon>
        <taxon>Cytophagales</taxon>
        <taxon>Spirosomataceae</taxon>
        <taxon>Dyadobacter</taxon>
    </lineage>
</organism>
<evidence type="ECO:0000256" key="1">
    <source>
        <dbReference type="SAM" id="Coils"/>
    </source>
</evidence>
<comment type="caution">
    <text evidence="2">The sequence shown here is derived from an EMBL/GenBank/DDBJ whole genome shotgun (WGS) entry which is preliminary data.</text>
</comment>
<dbReference type="RefSeq" id="WP_137344192.1">
    <property type="nucleotide sequence ID" value="NZ_BSQH01000027.1"/>
</dbReference>
<dbReference type="EMBL" id="SZVO01000025">
    <property type="protein sequence ID" value="TKT86235.1"/>
    <property type="molecule type" value="Genomic_DNA"/>
</dbReference>
<protein>
    <submittedName>
        <fullName evidence="2">Uncharacterized protein</fullName>
    </submittedName>
</protein>
<dbReference type="PROSITE" id="PS51257">
    <property type="entry name" value="PROKAR_LIPOPROTEIN"/>
    <property type="match status" value="1"/>
</dbReference>
<sequence length="166" mass="18924">MKNSKSILFATGIFTMSLIMSCGDASKKDMKDADKNLKEANKDLKEAAVDANDEAKLKAKSDWQNFKMESDSEIVAMQNQTTRFKEKIQKANKKEKIKLTADLKNVEQKLDSQKRKLETKNAEFEASIDKFDASVETKNESFQREFKHDMNELGGAVKDLFKDNVK</sequence>
<dbReference type="OrthoDB" id="1122839at2"/>
<evidence type="ECO:0000313" key="2">
    <source>
        <dbReference type="EMBL" id="TKT86235.1"/>
    </source>
</evidence>
<proteinExistence type="predicted"/>
<gene>
    <name evidence="2" type="ORF">FDK13_32490</name>
</gene>
<keyword evidence="1" id="KW-0175">Coiled coil</keyword>
<dbReference type="AlphaFoldDB" id="A0A4U6CRF0"/>